<keyword evidence="8" id="KW-1185">Reference proteome</keyword>
<name>A0A8S1E8S1_9PELO</name>
<gene>
    <name evidence="7" type="ORF">CBOVIS_LOCUS3209</name>
</gene>
<dbReference type="SMART" id="SM01088">
    <property type="entry name" value="Col_cuticle_N"/>
    <property type="match status" value="1"/>
</dbReference>
<dbReference type="Proteomes" id="UP000494206">
    <property type="component" value="Unassembled WGS sequence"/>
</dbReference>
<feature type="domain" description="Nematode cuticle collagen N-terminal" evidence="6">
    <location>
        <begin position="193"/>
        <end position="245"/>
    </location>
</feature>
<feature type="chain" id="PRO_5035813285" description="Nematode cuticle collagen N-terminal domain-containing protein" evidence="5">
    <location>
        <begin position="19"/>
        <end position="480"/>
    </location>
</feature>
<feature type="compositionally biased region" description="Low complexity" evidence="4">
    <location>
        <begin position="418"/>
        <end position="439"/>
    </location>
</feature>
<evidence type="ECO:0000313" key="7">
    <source>
        <dbReference type="EMBL" id="CAB3400225.1"/>
    </source>
</evidence>
<keyword evidence="3" id="KW-1015">Disulfide bond</keyword>
<evidence type="ECO:0000259" key="6">
    <source>
        <dbReference type="SMART" id="SM01088"/>
    </source>
</evidence>
<comment type="caution">
    <text evidence="7">The sequence shown here is derived from an EMBL/GenBank/DDBJ whole genome shotgun (WGS) entry which is preliminary data.</text>
</comment>
<dbReference type="OrthoDB" id="5913174at2759"/>
<proteinExistence type="predicted"/>
<feature type="region of interest" description="Disordered" evidence="4">
    <location>
        <begin position="274"/>
        <end position="480"/>
    </location>
</feature>
<protein>
    <recommendedName>
        <fullName evidence="6">Nematode cuticle collagen N-terminal domain-containing protein</fullName>
    </recommendedName>
</protein>
<accession>A0A8S1E8S1</accession>
<dbReference type="PANTHER" id="PTHR24637">
    <property type="entry name" value="COLLAGEN"/>
    <property type="match status" value="1"/>
</dbReference>
<feature type="compositionally biased region" description="Pro residues" evidence="4">
    <location>
        <begin position="361"/>
        <end position="370"/>
    </location>
</feature>
<comment type="subunit">
    <text evidence="1">Collagen polypeptide chains are complexed within the cuticle by disulfide bonds and other types of covalent cross-links.</text>
</comment>
<evidence type="ECO:0000313" key="8">
    <source>
        <dbReference type="Proteomes" id="UP000494206"/>
    </source>
</evidence>
<reference evidence="7 8" key="1">
    <citation type="submission" date="2020-04" db="EMBL/GenBank/DDBJ databases">
        <authorList>
            <person name="Laetsch R D."/>
            <person name="Stevens L."/>
            <person name="Kumar S."/>
            <person name="Blaxter L. M."/>
        </authorList>
    </citation>
    <scope>NUCLEOTIDE SEQUENCE [LARGE SCALE GENOMIC DNA]</scope>
</reference>
<evidence type="ECO:0000256" key="2">
    <source>
        <dbReference type="ARBA" id="ARBA00022737"/>
    </source>
</evidence>
<feature type="compositionally biased region" description="Pro residues" evidence="4">
    <location>
        <begin position="406"/>
        <end position="417"/>
    </location>
</feature>
<sequence length="480" mass="50154">MNPTCAAFLLYLLPLATTNSLFADFVNGKGPYKQEEALRFLDKMGRLNRLQAKILDVNVNITSNDQIETRIADDRVLNKPDEIPYLFEGDMVLTDEQFDEIIKNVNDQLWARQGKTGQFLSAIRGKRSMTSTLFLRWSFPIPYYINTASGVDTYAVLAGVQKWEEETCVRFSRQNSRVYGNGIEFFQGSGMGKLILVGSVAVSACILVTVFTMGSLIQEISDIQLEVEEGMTEFREIHQDTWNRVLSKHLNPTGASDAPPTFQTLFGVRRSRQSGFPEQCNCGPRSENCPPGPPGVPGTPGEKGAPGPDGDDGTPGAPGVVVAVTHDIPGGCIKCPPGKPGPRGPPGEVGPAGPSGGNGRPGPPGPPGGPGEPGEGGDAGKPGNPGRPGPPGPRGEPGVEYKPGNPGRPGPPGPRGEPGPAGNPGAPGNDGEPGKNGNPGRPGPPGHPGKNGQPGGRGEDAAPGPDAGYCPCPSRAAYKA</sequence>
<dbReference type="GO" id="GO:0008237">
    <property type="term" value="F:metallopeptidase activity"/>
    <property type="evidence" value="ECO:0007669"/>
    <property type="project" value="InterPro"/>
</dbReference>
<feature type="compositionally biased region" description="Low complexity" evidence="4">
    <location>
        <begin position="314"/>
        <end position="336"/>
    </location>
</feature>
<dbReference type="AlphaFoldDB" id="A0A8S1E8S1"/>
<dbReference type="Pfam" id="PF01484">
    <property type="entry name" value="Col_cuticle_N"/>
    <property type="match status" value="1"/>
</dbReference>
<dbReference type="InterPro" id="IPR002486">
    <property type="entry name" value="Col_cuticle_N"/>
</dbReference>
<keyword evidence="2" id="KW-0677">Repeat</keyword>
<dbReference type="PANTHER" id="PTHR24637:SF413">
    <property type="entry name" value="NEMATODE CUTICLE COLLAGEN N-TERMINAL DOMAIN-CONTAINING PROTEIN"/>
    <property type="match status" value="1"/>
</dbReference>
<dbReference type="InterPro" id="IPR008160">
    <property type="entry name" value="Collagen"/>
</dbReference>
<evidence type="ECO:0000256" key="3">
    <source>
        <dbReference type="ARBA" id="ARBA00023157"/>
    </source>
</evidence>
<evidence type="ECO:0000256" key="5">
    <source>
        <dbReference type="SAM" id="SignalP"/>
    </source>
</evidence>
<evidence type="ECO:0000256" key="1">
    <source>
        <dbReference type="ARBA" id="ARBA00011518"/>
    </source>
</evidence>
<evidence type="ECO:0000256" key="4">
    <source>
        <dbReference type="SAM" id="MobiDB-lite"/>
    </source>
</evidence>
<organism evidence="7 8">
    <name type="scientific">Caenorhabditis bovis</name>
    <dbReference type="NCBI Taxonomy" id="2654633"/>
    <lineage>
        <taxon>Eukaryota</taxon>
        <taxon>Metazoa</taxon>
        <taxon>Ecdysozoa</taxon>
        <taxon>Nematoda</taxon>
        <taxon>Chromadorea</taxon>
        <taxon>Rhabditida</taxon>
        <taxon>Rhabditina</taxon>
        <taxon>Rhabditomorpha</taxon>
        <taxon>Rhabditoidea</taxon>
        <taxon>Rhabditidae</taxon>
        <taxon>Peloderinae</taxon>
        <taxon>Caenorhabditis</taxon>
    </lineage>
</organism>
<dbReference type="Gene3D" id="3.40.390.10">
    <property type="entry name" value="Collagenase (Catalytic Domain)"/>
    <property type="match status" value="1"/>
</dbReference>
<keyword evidence="5" id="KW-0732">Signal</keyword>
<feature type="compositionally biased region" description="Pro residues" evidence="4">
    <location>
        <begin position="385"/>
        <end position="394"/>
    </location>
</feature>
<dbReference type="EMBL" id="CADEPM010000002">
    <property type="protein sequence ID" value="CAB3400225.1"/>
    <property type="molecule type" value="Genomic_DNA"/>
</dbReference>
<dbReference type="InterPro" id="IPR024079">
    <property type="entry name" value="MetalloPept_cat_dom_sf"/>
</dbReference>
<dbReference type="GO" id="GO:0042302">
    <property type="term" value="F:structural constituent of cuticle"/>
    <property type="evidence" value="ECO:0007669"/>
    <property type="project" value="InterPro"/>
</dbReference>
<dbReference type="Pfam" id="PF01391">
    <property type="entry name" value="Collagen"/>
    <property type="match status" value="1"/>
</dbReference>
<feature type="signal peptide" evidence="5">
    <location>
        <begin position="1"/>
        <end position="18"/>
    </location>
</feature>
<feature type="compositionally biased region" description="Gly residues" evidence="4">
    <location>
        <begin position="371"/>
        <end position="380"/>
    </location>
</feature>